<evidence type="ECO:0000313" key="2">
    <source>
        <dbReference type="Proteomes" id="UP000315295"/>
    </source>
</evidence>
<dbReference type="AlphaFoldDB" id="A0A540MZI8"/>
<reference evidence="1 2" key="1">
    <citation type="journal article" date="2019" name="G3 (Bethesda)">
        <title>Sequencing of a Wild Apple (Malus baccata) Genome Unravels the Differences Between Cultivated and Wild Apple Species Regarding Disease Resistance and Cold Tolerance.</title>
        <authorList>
            <person name="Chen X."/>
        </authorList>
    </citation>
    <scope>NUCLEOTIDE SEQUENCE [LARGE SCALE GENOMIC DNA]</scope>
    <source>
        <strain evidence="2">cv. Shandingzi</strain>
        <tissue evidence="1">Leaves</tissue>
    </source>
</reference>
<organism evidence="1 2">
    <name type="scientific">Malus baccata</name>
    <name type="common">Siberian crab apple</name>
    <name type="synonym">Pyrus baccata</name>
    <dbReference type="NCBI Taxonomy" id="106549"/>
    <lineage>
        <taxon>Eukaryota</taxon>
        <taxon>Viridiplantae</taxon>
        <taxon>Streptophyta</taxon>
        <taxon>Embryophyta</taxon>
        <taxon>Tracheophyta</taxon>
        <taxon>Spermatophyta</taxon>
        <taxon>Magnoliopsida</taxon>
        <taxon>eudicotyledons</taxon>
        <taxon>Gunneridae</taxon>
        <taxon>Pentapetalae</taxon>
        <taxon>rosids</taxon>
        <taxon>fabids</taxon>
        <taxon>Rosales</taxon>
        <taxon>Rosaceae</taxon>
        <taxon>Amygdaloideae</taxon>
        <taxon>Maleae</taxon>
        <taxon>Malus</taxon>
    </lineage>
</organism>
<evidence type="ECO:0000313" key="1">
    <source>
        <dbReference type="EMBL" id="TQE04225.1"/>
    </source>
</evidence>
<comment type="caution">
    <text evidence="1">The sequence shown here is derived from an EMBL/GenBank/DDBJ whole genome shotgun (WGS) entry which is preliminary data.</text>
</comment>
<proteinExistence type="predicted"/>
<protein>
    <submittedName>
        <fullName evidence="1">Uncharacterized protein</fullName>
    </submittedName>
</protein>
<gene>
    <name evidence="1" type="ORF">C1H46_010219</name>
</gene>
<accession>A0A540MZI8</accession>
<name>A0A540MZI8_MALBA</name>
<keyword evidence="2" id="KW-1185">Reference proteome</keyword>
<dbReference type="EMBL" id="VIEB01000144">
    <property type="protein sequence ID" value="TQE04225.1"/>
    <property type="molecule type" value="Genomic_DNA"/>
</dbReference>
<sequence length="177" mass="19397">MPYLDIILNGIIKVLRVEQIPIACRRSEPLANAAQINVTKSLRHVLQSTAGKALDSGELCCSIHPSGPLLALSPSRLIECELSSFGPSFGTCSNNGLKCSAYQSLTIFCMLIVERKTANMSIEIYGFMIGRLVGEAKLMDSFTTSEKLKLVSSLRHKKYHESGHRKVPSPENFDGIV</sequence>
<dbReference type="Proteomes" id="UP000315295">
    <property type="component" value="Unassembled WGS sequence"/>
</dbReference>